<organism evidence="12 13">
    <name type="scientific">Dyella acidisoli</name>
    <dbReference type="NCBI Taxonomy" id="1867834"/>
    <lineage>
        <taxon>Bacteria</taxon>
        <taxon>Pseudomonadati</taxon>
        <taxon>Pseudomonadota</taxon>
        <taxon>Gammaproteobacteria</taxon>
        <taxon>Lysobacterales</taxon>
        <taxon>Rhodanobacteraceae</taxon>
        <taxon>Dyella</taxon>
    </lineage>
</organism>
<dbReference type="Gene3D" id="1.10.10.160">
    <property type="match status" value="1"/>
</dbReference>
<evidence type="ECO:0000256" key="7">
    <source>
        <dbReference type="ARBA" id="ARBA00022840"/>
    </source>
</evidence>
<keyword evidence="4 10" id="KW-0378">Hydrolase</keyword>
<name>A0ABQ5XTC1_9GAMM</name>
<dbReference type="InterPro" id="IPR011335">
    <property type="entry name" value="Restrct_endonuc-II-like"/>
</dbReference>
<keyword evidence="5 10" id="KW-0347">Helicase</keyword>
<dbReference type="SUPFAM" id="SSF52540">
    <property type="entry name" value="P-loop containing nucleoside triphosphate hydrolases"/>
    <property type="match status" value="2"/>
</dbReference>
<dbReference type="NCBIfam" id="TIGR01450">
    <property type="entry name" value="recC"/>
    <property type="match status" value="1"/>
</dbReference>
<proteinExistence type="inferred from homology"/>
<keyword evidence="6 10" id="KW-0269">Exonuclease</keyword>
<dbReference type="InterPro" id="IPR006697">
    <property type="entry name" value="RecC"/>
</dbReference>
<keyword evidence="2 10" id="KW-0547">Nucleotide-binding</keyword>
<evidence type="ECO:0000259" key="11">
    <source>
        <dbReference type="Pfam" id="PF17946"/>
    </source>
</evidence>
<dbReference type="SUPFAM" id="SSF52980">
    <property type="entry name" value="Restriction endonuclease-like"/>
    <property type="match status" value="1"/>
</dbReference>
<evidence type="ECO:0000256" key="8">
    <source>
        <dbReference type="ARBA" id="ARBA00023125"/>
    </source>
</evidence>
<comment type="miscellaneous">
    <text evidence="10">In the RecBCD complex, RecB has a slow 3'-5' helicase, an exonuclease activity and loads RecA onto ssDNA, RecD has a fast 5'-3' helicase activity, while RecC stimulates the ATPase and processivity of the RecB helicase and contributes to recognition of the Chi site.</text>
</comment>
<evidence type="ECO:0000256" key="10">
    <source>
        <dbReference type="HAMAP-Rule" id="MF_01486"/>
    </source>
</evidence>
<dbReference type="Gene3D" id="1.10.10.990">
    <property type="match status" value="1"/>
</dbReference>
<evidence type="ECO:0000256" key="1">
    <source>
        <dbReference type="ARBA" id="ARBA00022722"/>
    </source>
</evidence>
<keyword evidence="8 10" id="KW-0238">DNA-binding</keyword>
<gene>
    <name evidence="10 12" type="primary">recC</name>
    <name evidence="12" type="ORF">GCM10007901_40900</name>
</gene>
<dbReference type="HAMAP" id="MF_01486">
    <property type="entry name" value="RecC"/>
    <property type="match status" value="1"/>
</dbReference>
<evidence type="ECO:0000256" key="6">
    <source>
        <dbReference type="ARBA" id="ARBA00022839"/>
    </source>
</evidence>
<dbReference type="EMBL" id="BSOB01000057">
    <property type="protein sequence ID" value="GLQ95135.1"/>
    <property type="molecule type" value="Genomic_DNA"/>
</dbReference>
<dbReference type="InterPro" id="IPR027417">
    <property type="entry name" value="P-loop_NTPase"/>
</dbReference>
<evidence type="ECO:0000256" key="9">
    <source>
        <dbReference type="ARBA" id="ARBA00023204"/>
    </source>
</evidence>
<evidence type="ECO:0000256" key="5">
    <source>
        <dbReference type="ARBA" id="ARBA00022806"/>
    </source>
</evidence>
<keyword evidence="7 10" id="KW-0067">ATP-binding</keyword>
<keyword evidence="1 10" id="KW-0540">Nuclease</keyword>
<dbReference type="Proteomes" id="UP001156670">
    <property type="component" value="Unassembled WGS sequence"/>
</dbReference>
<accession>A0ABQ5XTC1</accession>
<dbReference type="PANTHER" id="PTHR30591:SF1">
    <property type="entry name" value="RECBCD ENZYME SUBUNIT RECC"/>
    <property type="match status" value="1"/>
</dbReference>
<reference evidence="13" key="1">
    <citation type="journal article" date="2019" name="Int. J. Syst. Evol. Microbiol.">
        <title>The Global Catalogue of Microorganisms (GCM) 10K type strain sequencing project: providing services to taxonomists for standard genome sequencing and annotation.</title>
        <authorList>
            <consortium name="The Broad Institute Genomics Platform"/>
            <consortium name="The Broad Institute Genome Sequencing Center for Infectious Disease"/>
            <person name="Wu L."/>
            <person name="Ma J."/>
        </authorList>
    </citation>
    <scope>NUCLEOTIDE SEQUENCE [LARGE SCALE GENOMIC DNA]</scope>
    <source>
        <strain evidence="13">NBRC 111980</strain>
    </source>
</reference>
<comment type="similarity">
    <text evidence="10">Belongs to the RecC family.</text>
</comment>
<keyword evidence="9 10" id="KW-0234">DNA repair</keyword>
<evidence type="ECO:0000313" key="13">
    <source>
        <dbReference type="Proteomes" id="UP001156670"/>
    </source>
</evidence>
<dbReference type="RefSeq" id="WP_284322819.1">
    <property type="nucleotide sequence ID" value="NZ_BSOB01000057.1"/>
</dbReference>
<comment type="caution">
    <text evidence="12">The sequence shown here is derived from an EMBL/GenBank/DDBJ whole genome shotgun (WGS) entry which is preliminary data.</text>
</comment>
<dbReference type="Gene3D" id="3.40.50.300">
    <property type="entry name" value="P-loop containing nucleotide triphosphate hydrolases"/>
    <property type="match status" value="2"/>
</dbReference>
<keyword evidence="3 10" id="KW-0227">DNA damage</keyword>
<comment type="function">
    <text evidence="10">A helicase/nuclease that prepares dsDNA breaks (DSB) for recombinational DNA repair. Binds to DSBs and unwinds DNA via a highly rapid and processive ATP-dependent bidirectional helicase activity. Unwinds dsDNA until it encounters a Chi (crossover hotspot instigator) sequence from the 3' direction. Cuts ssDNA a few nucleotides 3' to the Chi site. The properties and activities of the enzyme are changed at Chi. The Chi-altered holoenzyme produces a long 3'-ssDNA overhang and facilitates RecA-binding to the ssDNA for homologous DNA recombination and repair. Holoenzyme degrades any linearized DNA that is unable to undergo homologous recombination. In the holoenzyme this subunit recognizes the wild-type Chi sequence, and when added to isolated RecB increases its ATP-dependent helicase processivity.</text>
</comment>
<sequence length="1163" mass="131573">MSASEQQPHLPPIEPGLMVIHGNRQEDLRDLLSAWLQRTPLRPLENEVMLVQSNGIAQWLKLALARPIEAGGLGISAAVDMQLPGRFLWTAYRTVLGEAAVPATSPFDKSRLIWRLLRLLPQHLDEPAFATLRALLGEAGDWRRLHRLAMQVADLFDQYQVFRADWLDDWEHRNDVLRDSVRNRVVELPSAQRWQPRLWRLLLDDVPPTQRDSHRAGIHRRFMQHMQSPDVRVETLPRRILVFGITSLPPQVLEALTAVARYSQVLLLVTNPCRHYWADIIEDRELLLAEHRRHTLKPGLPAEPRYEDLHLHANPLLAAWGKQGRDFIRQLDAFDQPERYRDRFASIKRSIDLFREFGTDTLLHQVQQAVLELEPAPADPTLRKPLTETRSLHFHIAHSPQREVELLHDQLLALFEQAAREGKPLAPRDVMVMVPDISTYAPHVQAVFGRIAADDPRYLPYSVADQSGRGTSPLLTALERLLHLTESRFTASDVLDLLDVPSLRRRFGIAEDDLPTLRRWIAESGIRWGLDGKQKQALGLPPDEQNSWRFGLRRMLLGYATGDGASLDTIAPYAEIGGLDAALLGPLSQLLETLERYWQLFASAATPLQWSERLRHLLRDYFDPRGDEDDALRIDRLEDALDDWIDACQDAGFTQPVPLSIVSEDWLQAIDQPHLSQRFMGGAVNFGTLLPMRAIPFRVVCLLGMNDGDYPRRISPPDFDLMARAGQHRPGDRSRREDDRYMFLEALLSARDVLHISWVGHSVRDNSELPPSVLVGQLRDYLSAGWRVPNSAANDAASREHLLQAITTVHPLQAFSARYFEHDPATPLFTYAAEWAHARRATPSAEPTPLPPWQTQSTLDIGTLQRFLARPATCFYSERLKVRFEAIDTGLDDDEPFSLDGLENHTVTEALLQHALNDDEHTEQALLDAAQRLRQQGVVPSGGFGSLTVDDIGSDVQRILRRWQASVAHWSEHVPAQELRHAHDNLSVEGWLDDVRRSDDGSLVRLLPMAGQLGQSKALRYDRLLQPWVLQLLANAHGTAFSSRFLAPDATVVLKALDRSEARSLLNALLDAWQQGMQAPLPAARRTAYAWLLAERDGKEPFEAAQKCYEGSDAPVAPPGEMSREPCLARTWRSFSALHADGFEHWLPLYRPLLDTATLEGDA</sequence>
<dbReference type="Pfam" id="PF17946">
    <property type="entry name" value="RecC_C"/>
    <property type="match status" value="1"/>
</dbReference>
<dbReference type="Pfam" id="PF04257">
    <property type="entry name" value="Exonuc_V_gamma"/>
    <property type="match status" value="1"/>
</dbReference>
<dbReference type="Gene3D" id="3.40.50.10930">
    <property type="match status" value="1"/>
</dbReference>
<dbReference type="PIRSF" id="PIRSF000980">
    <property type="entry name" value="RecC"/>
    <property type="match status" value="1"/>
</dbReference>
<evidence type="ECO:0000313" key="12">
    <source>
        <dbReference type="EMBL" id="GLQ95135.1"/>
    </source>
</evidence>
<protein>
    <recommendedName>
        <fullName evidence="10">RecBCD enzyme subunit RecC</fullName>
    </recommendedName>
    <alternativeName>
        <fullName evidence="10">Exonuclease V subunit RecC</fullName>
        <shortName evidence="10">ExoV subunit RecC</shortName>
    </alternativeName>
    <alternativeName>
        <fullName evidence="10">Helicase/nuclease RecBCD subunit RecC</fullName>
    </alternativeName>
</protein>
<dbReference type="InterPro" id="IPR013986">
    <property type="entry name" value="DExx_box_DNA_helicase_dom_sf"/>
</dbReference>
<evidence type="ECO:0000256" key="2">
    <source>
        <dbReference type="ARBA" id="ARBA00022741"/>
    </source>
</evidence>
<dbReference type="PANTHER" id="PTHR30591">
    <property type="entry name" value="RECBCD ENZYME SUBUNIT RECC"/>
    <property type="match status" value="1"/>
</dbReference>
<feature type="domain" description="RecC C-terminal" evidence="11">
    <location>
        <begin position="857"/>
        <end position="1095"/>
    </location>
</feature>
<dbReference type="InterPro" id="IPR041500">
    <property type="entry name" value="RecC_C"/>
</dbReference>
<evidence type="ECO:0000256" key="4">
    <source>
        <dbReference type="ARBA" id="ARBA00022801"/>
    </source>
</evidence>
<evidence type="ECO:0000256" key="3">
    <source>
        <dbReference type="ARBA" id="ARBA00022763"/>
    </source>
</evidence>
<comment type="subunit">
    <text evidence="10">Heterotrimer of RecB, RecC and RecD. All subunits contribute to DNA-binding.</text>
</comment>
<keyword evidence="13" id="KW-1185">Reference proteome</keyword>